<dbReference type="InterPro" id="IPR042099">
    <property type="entry name" value="ANL_N_sf"/>
</dbReference>
<sequence>MDHPDVARRDLSSLRCLTHVGASAPPTLRRQARARLGPVVAHTYGASEMGLISVLPPSGHDISDAESFGSAGPILPGVEVRFRRGEGGLAAPEEGGSVEVRSPAMASGYLNRPDLDAAAFHDGWYRSGDLRRLDAAGRLHTLGRAVDALSVDGRTLTPTMVEDTLCGVTSVRYAVVVTNCGPRPGPRLWRRGRRTPWMSSPASERSMPSMVPAWRREFGSSQCRGSRARSRASQTGRQFAPSRGLARTALDEPAPTEMKRVRAPLLAAAASA</sequence>
<feature type="domain" description="AMP-dependent synthetase/ligase" evidence="2">
    <location>
        <begin position="6"/>
        <end position="110"/>
    </location>
</feature>
<protein>
    <submittedName>
        <fullName evidence="3">Acyl-CoA synthetase (AMP-forming)/AMP-acid ligase II</fullName>
    </submittedName>
</protein>
<feature type="region of interest" description="Disordered" evidence="1">
    <location>
        <begin position="220"/>
        <end position="260"/>
    </location>
</feature>
<dbReference type="InterPro" id="IPR050237">
    <property type="entry name" value="ATP-dep_AMP-bd_enzyme"/>
</dbReference>
<evidence type="ECO:0000313" key="3">
    <source>
        <dbReference type="EMBL" id="MET3864022.1"/>
    </source>
</evidence>
<dbReference type="RefSeq" id="WP_051516175.1">
    <property type="nucleotide sequence ID" value="NZ_BJXP01000068.1"/>
</dbReference>
<keyword evidence="4" id="KW-1185">Reference proteome</keyword>
<proteinExistence type="predicted"/>
<dbReference type="PANTHER" id="PTHR43767">
    <property type="entry name" value="LONG-CHAIN-FATTY-ACID--COA LIGASE"/>
    <property type="match status" value="1"/>
</dbReference>
<dbReference type="InterPro" id="IPR000873">
    <property type="entry name" value="AMP-dep_synth/lig_dom"/>
</dbReference>
<keyword evidence="3" id="KW-0436">Ligase</keyword>
<dbReference type="PANTHER" id="PTHR43767:SF1">
    <property type="entry name" value="NONRIBOSOMAL PEPTIDE SYNTHASE PES1 (EUROFUNG)-RELATED"/>
    <property type="match status" value="1"/>
</dbReference>
<name>A0ABV2NC19_9HYPH</name>
<dbReference type="GeneID" id="98907073"/>
<evidence type="ECO:0000313" key="4">
    <source>
        <dbReference type="Proteomes" id="UP001549119"/>
    </source>
</evidence>
<reference evidence="3 4" key="1">
    <citation type="submission" date="2024-06" db="EMBL/GenBank/DDBJ databases">
        <title>Genomics of switchgrass bacterial isolates.</title>
        <authorList>
            <person name="Shade A."/>
        </authorList>
    </citation>
    <scope>NUCLEOTIDE SEQUENCE [LARGE SCALE GENOMIC DNA]</scope>
    <source>
        <strain evidence="3 4">PvP084</strain>
    </source>
</reference>
<evidence type="ECO:0000259" key="2">
    <source>
        <dbReference type="Pfam" id="PF00501"/>
    </source>
</evidence>
<dbReference type="Gene3D" id="3.40.50.12780">
    <property type="entry name" value="N-terminal domain of ligase-like"/>
    <property type="match status" value="1"/>
</dbReference>
<comment type="caution">
    <text evidence="3">The sequence shown here is derived from an EMBL/GenBank/DDBJ whole genome shotgun (WGS) entry which is preliminary data.</text>
</comment>
<gene>
    <name evidence="3" type="ORF">ABIC20_001331</name>
</gene>
<dbReference type="GO" id="GO:0016874">
    <property type="term" value="F:ligase activity"/>
    <property type="evidence" value="ECO:0007669"/>
    <property type="project" value="UniProtKB-KW"/>
</dbReference>
<dbReference type="SUPFAM" id="SSF56801">
    <property type="entry name" value="Acetyl-CoA synthetase-like"/>
    <property type="match status" value="1"/>
</dbReference>
<accession>A0ABV2NC19</accession>
<dbReference type="Proteomes" id="UP001549119">
    <property type="component" value="Unassembled WGS sequence"/>
</dbReference>
<organism evidence="3 4">
    <name type="scientific">Methylobacterium radiotolerans</name>
    <dbReference type="NCBI Taxonomy" id="31998"/>
    <lineage>
        <taxon>Bacteria</taxon>
        <taxon>Pseudomonadati</taxon>
        <taxon>Pseudomonadota</taxon>
        <taxon>Alphaproteobacteria</taxon>
        <taxon>Hyphomicrobiales</taxon>
        <taxon>Methylobacteriaceae</taxon>
        <taxon>Methylobacterium</taxon>
    </lineage>
</organism>
<evidence type="ECO:0000256" key="1">
    <source>
        <dbReference type="SAM" id="MobiDB-lite"/>
    </source>
</evidence>
<dbReference type="EMBL" id="JBEPNW010000002">
    <property type="protein sequence ID" value="MET3864022.1"/>
    <property type="molecule type" value="Genomic_DNA"/>
</dbReference>
<dbReference type="Pfam" id="PF00501">
    <property type="entry name" value="AMP-binding"/>
    <property type="match status" value="1"/>
</dbReference>